<evidence type="ECO:0008006" key="3">
    <source>
        <dbReference type="Google" id="ProtNLM"/>
    </source>
</evidence>
<evidence type="ECO:0000313" key="2">
    <source>
        <dbReference type="Proteomes" id="UP000307440"/>
    </source>
</evidence>
<gene>
    <name evidence="1" type="ORF">FA15DRAFT_556180</name>
</gene>
<keyword evidence="2" id="KW-1185">Reference proteome</keyword>
<dbReference type="OrthoDB" id="2417635at2759"/>
<feature type="non-terminal residue" evidence="1">
    <location>
        <position position="77"/>
    </location>
</feature>
<dbReference type="STRING" id="230819.A0A5C3KAQ6"/>
<evidence type="ECO:0000313" key="1">
    <source>
        <dbReference type="EMBL" id="TFK17149.1"/>
    </source>
</evidence>
<dbReference type="GO" id="GO:0003676">
    <property type="term" value="F:nucleic acid binding"/>
    <property type="evidence" value="ECO:0007669"/>
    <property type="project" value="InterPro"/>
</dbReference>
<dbReference type="Gene3D" id="3.30.420.10">
    <property type="entry name" value="Ribonuclease H-like superfamily/Ribonuclease H"/>
    <property type="match status" value="1"/>
</dbReference>
<organism evidence="1 2">
    <name type="scientific">Coprinopsis marcescibilis</name>
    <name type="common">Agaric fungus</name>
    <name type="synonym">Psathyrella marcescibilis</name>
    <dbReference type="NCBI Taxonomy" id="230819"/>
    <lineage>
        <taxon>Eukaryota</taxon>
        <taxon>Fungi</taxon>
        <taxon>Dikarya</taxon>
        <taxon>Basidiomycota</taxon>
        <taxon>Agaricomycotina</taxon>
        <taxon>Agaricomycetes</taxon>
        <taxon>Agaricomycetidae</taxon>
        <taxon>Agaricales</taxon>
        <taxon>Agaricineae</taxon>
        <taxon>Psathyrellaceae</taxon>
        <taxon>Coprinopsis</taxon>
    </lineage>
</organism>
<dbReference type="EMBL" id="ML210560">
    <property type="protein sequence ID" value="TFK17149.1"/>
    <property type="molecule type" value="Genomic_DNA"/>
</dbReference>
<accession>A0A5C3KAQ6</accession>
<reference evidence="1 2" key="1">
    <citation type="journal article" date="2019" name="Nat. Ecol. Evol.">
        <title>Megaphylogeny resolves global patterns of mushroom evolution.</title>
        <authorList>
            <person name="Varga T."/>
            <person name="Krizsan K."/>
            <person name="Foldi C."/>
            <person name="Dima B."/>
            <person name="Sanchez-Garcia M."/>
            <person name="Sanchez-Ramirez S."/>
            <person name="Szollosi G.J."/>
            <person name="Szarkandi J.G."/>
            <person name="Papp V."/>
            <person name="Albert L."/>
            <person name="Andreopoulos W."/>
            <person name="Angelini C."/>
            <person name="Antonin V."/>
            <person name="Barry K.W."/>
            <person name="Bougher N.L."/>
            <person name="Buchanan P."/>
            <person name="Buyck B."/>
            <person name="Bense V."/>
            <person name="Catcheside P."/>
            <person name="Chovatia M."/>
            <person name="Cooper J."/>
            <person name="Damon W."/>
            <person name="Desjardin D."/>
            <person name="Finy P."/>
            <person name="Geml J."/>
            <person name="Haridas S."/>
            <person name="Hughes K."/>
            <person name="Justo A."/>
            <person name="Karasinski D."/>
            <person name="Kautmanova I."/>
            <person name="Kiss B."/>
            <person name="Kocsube S."/>
            <person name="Kotiranta H."/>
            <person name="LaButti K.M."/>
            <person name="Lechner B.E."/>
            <person name="Liimatainen K."/>
            <person name="Lipzen A."/>
            <person name="Lukacs Z."/>
            <person name="Mihaltcheva S."/>
            <person name="Morgado L.N."/>
            <person name="Niskanen T."/>
            <person name="Noordeloos M.E."/>
            <person name="Ohm R.A."/>
            <person name="Ortiz-Santana B."/>
            <person name="Ovrebo C."/>
            <person name="Racz N."/>
            <person name="Riley R."/>
            <person name="Savchenko A."/>
            <person name="Shiryaev A."/>
            <person name="Soop K."/>
            <person name="Spirin V."/>
            <person name="Szebenyi C."/>
            <person name="Tomsovsky M."/>
            <person name="Tulloss R.E."/>
            <person name="Uehling J."/>
            <person name="Grigoriev I.V."/>
            <person name="Vagvolgyi C."/>
            <person name="Papp T."/>
            <person name="Martin F.M."/>
            <person name="Miettinen O."/>
            <person name="Hibbett D.S."/>
            <person name="Nagy L.G."/>
        </authorList>
    </citation>
    <scope>NUCLEOTIDE SEQUENCE [LARGE SCALE GENOMIC DNA]</scope>
    <source>
        <strain evidence="1 2">CBS 121175</strain>
    </source>
</reference>
<protein>
    <recommendedName>
        <fullName evidence="3">Tc1-like transposase DDE domain-containing protein</fullName>
    </recommendedName>
</protein>
<dbReference type="InterPro" id="IPR036397">
    <property type="entry name" value="RNaseH_sf"/>
</dbReference>
<feature type="non-terminal residue" evidence="1">
    <location>
        <position position="1"/>
    </location>
</feature>
<sequence length="77" mass="8787">FPHLPSSPDINPIEPLWNDIKHIIRALPHRPNTIPQLISAVKSAWESLDIEQIDKHTKTMSKRVSAIIEAEGSHTRY</sequence>
<proteinExistence type="predicted"/>
<dbReference type="AlphaFoldDB" id="A0A5C3KAQ6"/>
<name>A0A5C3KAQ6_COPMA</name>
<dbReference type="Proteomes" id="UP000307440">
    <property type="component" value="Unassembled WGS sequence"/>
</dbReference>